<dbReference type="EMBL" id="AHON02000029">
    <property type="protein sequence ID" value="EKO34398.1"/>
    <property type="molecule type" value="Genomic_DNA"/>
</dbReference>
<sequence length="315" mass="35971">MNLRHFSIGFSLLLTFSCGPLFTPVIDSTKIRMPADGKSVAVITIANPYFGTADSFEWDAASQPSLKLLSLENVGSKRIIRLAAGSIPGNYSLYTKLGTRIEIELYSQEGDWDEDGFPDLSELRSEESRQAFRQWFIQIALSQYLKETGSWNLQERDCSGLIRFSYKEALKNHDLSWQKKIGILVDRNFPDVREFLYPDIPFIGINLFRTGPQTFGTFANAESLEKYNTFFVSKELESGLSGDILFFREDRGNGTNFHSMILVEENKTNPLLLYHTGSRRGIQLIRANELHKSNRFTPEPSNPSFLGMYRFRILD</sequence>
<dbReference type="Proteomes" id="UP000006329">
    <property type="component" value="Unassembled WGS sequence"/>
</dbReference>
<name>A0A0E2BGD3_9LEPT</name>
<dbReference type="RefSeq" id="WP_004476885.1">
    <property type="nucleotide sequence ID" value="NZ_AHON02000029.1"/>
</dbReference>
<evidence type="ECO:0000313" key="2">
    <source>
        <dbReference type="Proteomes" id="UP000006329"/>
    </source>
</evidence>
<evidence type="ECO:0000313" key="1">
    <source>
        <dbReference type="EMBL" id="EKO34398.1"/>
    </source>
</evidence>
<organism evidence="1 2">
    <name type="scientific">Leptospira santarosai str. MOR084</name>
    <dbReference type="NCBI Taxonomy" id="1049984"/>
    <lineage>
        <taxon>Bacteria</taxon>
        <taxon>Pseudomonadati</taxon>
        <taxon>Spirochaetota</taxon>
        <taxon>Spirochaetia</taxon>
        <taxon>Leptospirales</taxon>
        <taxon>Leptospiraceae</taxon>
        <taxon>Leptospira</taxon>
    </lineage>
</organism>
<keyword evidence="2" id="KW-1185">Reference proteome</keyword>
<reference evidence="1" key="1">
    <citation type="submission" date="2012-10" db="EMBL/GenBank/DDBJ databases">
        <authorList>
            <person name="Harkins D.M."/>
            <person name="Durkin A.S."/>
            <person name="Brinkac L.M."/>
            <person name="Haft D.H."/>
            <person name="Selengut J.D."/>
            <person name="Sanka R."/>
            <person name="DePew J."/>
            <person name="Purushe J."/>
            <person name="Matthias M.A."/>
            <person name="Vinetz J.M."/>
            <person name="Sutton G.G."/>
            <person name="Nierman W.C."/>
            <person name="Fouts D.E."/>
        </authorList>
    </citation>
    <scope>NUCLEOTIDE SEQUENCE [LARGE SCALE GENOMIC DNA]</scope>
    <source>
        <strain evidence="1">MOR084</strain>
    </source>
</reference>
<dbReference type="InterPro" id="IPR009558">
    <property type="entry name" value="DUF1175"/>
</dbReference>
<comment type="caution">
    <text evidence="1">The sequence shown here is derived from an EMBL/GenBank/DDBJ whole genome shotgun (WGS) entry which is preliminary data.</text>
</comment>
<dbReference type="PROSITE" id="PS51257">
    <property type="entry name" value="PROKAR_LIPOPROTEIN"/>
    <property type="match status" value="1"/>
</dbReference>
<dbReference type="AlphaFoldDB" id="A0A0E2BGD3"/>
<dbReference type="Pfam" id="PF06672">
    <property type="entry name" value="DUF1175"/>
    <property type="match status" value="1"/>
</dbReference>
<protein>
    <submittedName>
        <fullName evidence="1">PF06672 family protein</fullName>
    </submittedName>
</protein>
<gene>
    <name evidence="1" type="ORF">LEP1GSC179_3300</name>
</gene>
<accession>A0A0E2BGD3</accession>
<proteinExistence type="predicted"/>